<evidence type="ECO:0000313" key="2">
    <source>
        <dbReference type="Proteomes" id="UP001183246"/>
    </source>
</evidence>
<keyword evidence="2" id="KW-1185">Reference proteome</keyword>
<name>A0ABU2MYL3_9ACTN</name>
<dbReference type="RefSeq" id="WP_311707864.1">
    <property type="nucleotide sequence ID" value="NZ_JAVREL010000023.1"/>
</dbReference>
<accession>A0ABU2MYL3</accession>
<evidence type="ECO:0000313" key="1">
    <source>
        <dbReference type="EMBL" id="MDT0346747.1"/>
    </source>
</evidence>
<organism evidence="1 2">
    <name type="scientific">Streptomyces litchfieldiae</name>
    <dbReference type="NCBI Taxonomy" id="3075543"/>
    <lineage>
        <taxon>Bacteria</taxon>
        <taxon>Bacillati</taxon>
        <taxon>Actinomycetota</taxon>
        <taxon>Actinomycetes</taxon>
        <taxon>Kitasatosporales</taxon>
        <taxon>Streptomycetaceae</taxon>
        <taxon>Streptomyces</taxon>
    </lineage>
</organism>
<protein>
    <submittedName>
        <fullName evidence="1">Uncharacterized protein</fullName>
    </submittedName>
</protein>
<sequence length="144" mass="15525">MSIPAPPYDQAAVLRVIREAEIELDAMPLLPGPERDLHATARTLAEVLARAAARVRDGLDTDDDSRRRNAGSLATAAADFAELVTVDLARLTPMQRIGAACVRCDYYLCGPGRTLGPPLYWNGRPVHLAVCKPSCHAQRASPVP</sequence>
<reference evidence="2" key="1">
    <citation type="submission" date="2023-07" db="EMBL/GenBank/DDBJ databases">
        <title>30 novel species of actinomycetes from the DSMZ collection.</title>
        <authorList>
            <person name="Nouioui I."/>
        </authorList>
    </citation>
    <scope>NUCLEOTIDE SEQUENCE [LARGE SCALE GENOMIC DNA]</scope>
    <source>
        <strain evidence="2">DSM 44938</strain>
    </source>
</reference>
<dbReference type="Proteomes" id="UP001183246">
    <property type="component" value="Unassembled WGS sequence"/>
</dbReference>
<gene>
    <name evidence="1" type="ORF">RM590_29810</name>
</gene>
<proteinExistence type="predicted"/>
<dbReference type="EMBL" id="JAVREL010000023">
    <property type="protein sequence ID" value="MDT0346747.1"/>
    <property type="molecule type" value="Genomic_DNA"/>
</dbReference>
<comment type="caution">
    <text evidence="1">The sequence shown here is derived from an EMBL/GenBank/DDBJ whole genome shotgun (WGS) entry which is preliminary data.</text>
</comment>